<gene>
    <name evidence="2" type="ORF">K9W45_02380</name>
</gene>
<dbReference type="PROSITE" id="PS51480">
    <property type="entry name" value="DHAL"/>
    <property type="match status" value="1"/>
</dbReference>
<dbReference type="Proteomes" id="UP001201020">
    <property type="component" value="Chromosome"/>
</dbReference>
<dbReference type="EMBL" id="CP084166">
    <property type="protein sequence ID" value="UJG41317.1"/>
    <property type="molecule type" value="Genomic_DNA"/>
</dbReference>
<name>A0A9Y1BLZ2_9ARCH</name>
<dbReference type="InterPro" id="IPR036117">
    <property type="entry name" value="DhaL_dom_sf"/>
</dbReference>
<dbReference type="Pfam" id="PF02734">
    <property type="entry name" value="Dak2"/>
    <property type="match status" value="1"/>
</dbReference>
<dbReference type="SUPFAM" id="SSF101473">
    <property type="entry name" value="DhaL-like"/>
    <property type="match status" value="1"/>
</dbReference>
<feature type="domain" description="DhaL" evidence="1">
    <location>
        <begin position="11"/>
        <end position="203"/>
    </location>
</feature>
<accession>A0A9Y1BLZ2</accession>
<protein>
    <submittedName>
        <fullName evidence="2">DAK2 domain-containing protein</fullName>
    </submittedName>
</protein>
<proteinExistence type="predicted"/>
<dbReference type="InterPro" id="IPR050270">
    <property type="entry name" value="DegV_domain_contain"/>
</dbReference>
<dbReference type="InterPro" id="IPR004007">
    <property type="entry name" value="DhaL_dom"/>
</dbReference>
<evidence type="ECO:0000313" key="2">
    <source>
        <dbReference type="EMBL" id="UJG41317.1"/>
    </source>
</evidence>
<dbReference type="PANTHER" id="PTHR33434">
    <property type="entry name" value="DEGV DOMAIN-CONTAINING PROTEIN DR_1986-RELATED"/>
    <property type="match status" value="1"/>
</dbReference>
<evidence type="ECO:0000259" key="1">
    <source>
        <dbReference type="PROSITE" id="PS51480"/>
    </source>
</evidence>
<dbReference type="GO" id="GO:0006071">
    <property type="term" value="P:glycerol metabolic process"/>
    <property type="evidence" value="ECO:0007669"/>
    <property type="project" value="InterPro"/>
</dbReference>
<reference evidence="2" key="1">
    <citation type="journal article" date="2022" name="Nat. Microbiol.">
        <title>Unique mobile elements and scalable gene flow at the prokaryote-eukaryote boundary revealed by circularized Asgard archaea genomes.</title>
        <authorList>
            <person name="Wu F."/>
            <person name="Speth D.R."/>
            <person name="Philosof A."/>
            <person name="Cremiere A."/>
            <person name="Narayanan A."/>
            <person name="Barco R.A."/>
            <person name="Connon S.A."/>
            <person name="Amend J.P."/>
            <person name="Antoshechkin I.A."/>
            <person name="Orphan V.J."/>
        </authorList>
    </citation>
    <scope>NUCLEOTIDE SEQUENCE</scope>
    <source>
        <strain evidence="2">PM71</strain>
    </source>
</reference>
<dbReference type="Gene3D" id="1.25.40.340">
    <property type="match status" value="1"/>
</dbReference>
<dbReference type="GO" id="GO:0004371">
    <property type="term" value="F:glycerone kinase activity"/>
    <property type="evidence" value="ECO:0007669"/>
    <property type="project" value="InterPro"/>
</dbReference>
<dbReference type="SMART" id="SM01120">
    <property type="entry name" value="Dak2"/>
    <property type="match status" value="1"/>
</dbReference>
<dbReference type="AlphaFoldDB" id="A0A9Y1BLZ2"/>
<sequence>MISRTSMLKPELLKKMMAESEKKIRVEKESINAINVFPVADGDTGANMYFTIKKIVEEVQNVTDEEKILSAINRGAFLGAKGNSGVIYSQFLIGIVESLEEQQEITINSFSKGLEQGVEYAYDAVMNPVEGTILTVMRKVAEKAAQIAKTNEEIGWVEFFDELIETAYKSLEETPEQLEVLKNAGVVDAGAKGFVHILESWRKALE</sequence>
<organism evidence="2">
    <name type="scientific">Candidatus Heimdallarchaeum aukensis</name>
    <dbReference type="NCBI Taxonomy" id="2876573"/>
    <lineage>
        <taxon>Archaea</taxon>
        <taxon>Promethearchaeati</taxon>
        <taxon>Candidatus Heimdallarchaeota</taxon>
        <taxon>Candidatus Heimdallarchaeia (ex Rinke et al. 2021) (nom. nud.)</taxon>
        <taxon>Candidatus Heimdallarchaeales</taxon>
        <taxon>Candidatus Heimdallarchaeaceae</taxon>
        <taxon>Candidatus Heimdallarchaeum</taxon>
    </lineage>
</organism>